<organism evidence="2 3">
    <name type="scientific">Saccharopolyspora rosea</name>
    <dbReference type="NCBI Taxonomy" id="524884"/>
    <lineage>
        <taxon>Bacteria</taxon>
        <taxon>Bacillati</taxon>
        <taxon>Actinomycetota</taxon>
        <taxon>Actinomycetes</taxon>
        <taxon>Pseudonocardiales</taxon>
        <taxon>Pseudonocardiaceae</taxon>
        <taxon>Saccharopolyspora</taxon>
    </lineage>
</organism>
<dbReference type="Proteomes" id="UP001597018">
    <property type="component" value="Unassembled WGS sequence"/>
</dbReference>
<comment type="caution">
    <text evidence="2">The sequence shown here is derived from an EMBL/GenBank/DDBJ whole genome shotgun (WGS) entry which is preliminary data.</text>
</comment>
<evidence type="ECO:0000313" key="3">
    <source>
        <dbReference type="Proteomes" id="UP001597018"/>
    </source>
</evidence>
<sequence>MPNQTKLTAQQLNSISKQHDDVADGVRGERTRLTGEINALVGGNRGDMIRELQNTHTDWDARCQQVENKLREMAAMIRTSASQYQASDADIAGRVRRAGTDSASASGLSGFLGNGAGQ</sequence>
<gene>
    <name evidence="2" type="ORF">ACFQ16_07630</name>
</gene>
<evidence type="ECO:0000256" key="1">
    <source>
        <dbReference type="SAM" id="MobiDB-lite"/>
    </source>
</evidence>
<accession>A0ABW3FS15</accession>
<proteinExistence type="predicted"/>
<feature type="region of interest" description="Disordered" evidence="1">
    <location>
        <begin position="1"/>
        <end position="24"/>
    </location>
</feature>
<feature type="region of interest" description="Disordered" evidence="1">
    <location>
        <begin position="98"/>
        <end position="118"/>
    </location>
</feature>
<feature type="compositionally biased region" description="Polar residues" evidence="1">
    <location>
        <begin position="1"/>
        <end position="16"/>
    </location>
</feature>
<reference evidence="3" key="1">
    <citation type="journal article" date="2019" name="Int. J. Syst. Evol. Microbiol.">
        <title>The Global Catalogue of Microorganisms (GCM) 10K type strain sequencing project: providing services to taxonomists for standard genome sequencing and annotation.</title>
        <authorList>
            <consortium name="The Broad Institute Genomics Platform"/>
            <consortium name="The Broad Institute Genome Sequencing Center for Infectious Disease"/>
            <person name="Wu L."/>
            <person name="Ma J."/>
        </authorList>
    </citation>
    <scope>NUCLEOTIDE SEQUENCE [LARGE SCALE GENOMIC DNA]</scope>
    <source>
        <strain evidence="3">CCUG 56401</strain>
    </source>
</reference>
<name>A0ABW3FS15_9PSEU</name>
<dbReference type="SUPFAM" id="SSF140453">
    <property type="entry name" value="EsxAB dimer-like"/>
    <property type="match status" value="1"/>
</dbReference>
<dbReference type="InterPro" id="IPR022536">
    <property type="entry name" value="EspC"/>
</dbReference>
<dbReference type="EMBL" id="JBHTIW010000003">
    <property type="protein sequence ID" value="MFD0919610.1"/>
    <property type="molecule type" value="Genomic_DNA"/>
</dbReference>
<dbReference type="InterPro" id="IPR036689">
    <property type="entry name" value="ESAT-6-like_sf"/>
</dbReference>
<keyword evidence="3" id="KW-1185">Reference proteome</keyword>
<evidence type="ECO:0000313" key="2">
    <source>
        <dbReference type="EMBL" id="MFD0919610.1"/>
    </source>
</evidence>
<protein>
    <submittedName>
        <fullName evidence="2">WXG100 family type VII secretion target</fullName>
    </submittedName>
</protein>
<dbReference type="RefSeq" id="WP_263252504.1">
    <property type="nucleotide sequence ID" value="NZ_BAABLT010000001.1"/>
</dbReference>
<dbReference type="Pfam" id="PF10824">
    <property type="entry name" value="T7SS_ESX_EspC"/>
    <property type="match status" value="1"/>
</dbReference>
<dbReference type="Gene3D" id="1.10.287.1060">
    <property type="entry name" value="ESAT-6-like"/>
    <property type="match status" value="1"/>
</dbReference>